<dbReference type="InterPro" id="IPR004474">
    <property type="entry name" value="LytR_CpsA_psr"/>
</dbReference>
<feature type="domain" description="LytR/CpsA/Psr regulator C-terminal" evidence="4">
    <location>
        <begin position="367"/>
        <end position="454"/>
    </location>
</feature>
<dbReference type="InterPro" id="IPR050922">
    <property type="entry name" value="LytR/CpsA/Psr_CW_biosynth"/>
</dbReference>
<dbReference type="Pfam" id="PF03816">
    <property type="entry name" value="LytR_cpsA_psr"/>
    <property type="match status" value="1"/>
</dbReference>
<reference evidence="5 6" key="1">
    <citation type="submission" date="2015-02" db="EMBL/GenBank/DDBJ databases">
        <title>Improved understanding of the partial-nitritation anammox process through 23 genomes representing the majority of the microbial community.</title>
        <authorList>
            <person name="Speth D.R."/>
            <person name="In T Zandt M."/>
            <person name="Guerrero Cruz S."/>
            <person name="Jetten M.S."/>
            <person name="Dutilh B.E."/>
        </authorList>
    </citation>
    <scope>NUCLEOTIDE SEQUENCE [LARGE SCALE GENOMIC DNA]</scope>
    <source>
        <strain evidence="5">OLB20</strain>
    </source>
</reference>
<proteinExistence type="inferred from homology"/>
<sequence>MLGTLKNKKDSLIARFTRSKAKARVKKTRKTKRSARSSGVKRALPVHLLWDNPAVLLLRDPRIGIGLLLLVLAVVSFPYIRAYTEFSPRRAEGEGTLDASEQWDGSSRLIMLAVGEDRISEKHRFIDALALIVVDPERQELGVFTIHPDIDVFVPELGRTVTLRTVLNLQEAKGREIEAIVRAVEVLMAVKIDRYIDTDEEGFSAFAAAFEPVPVNLAYNLEDADITDSSGRVMGWSSGGDTVYQSEFVGFLSTDQFGKDSQLARQSEFFAELIAGVDSFRTAANLPALLERFQQHVTTNLTKEEVLMLGRHVWGLRRDQIKLGYTRASSLLMTEDGSIYDRFTPVYDSIDKDISSILYNFAMAKEQARIEVYNGSGVRGMAGSRARWLTNSGGRVVQVGNARDEEVTKIYVERPERYPLTLHEIERVFGGEVIYSDSPYERKHIGDIIVVIGASVAD</sequence>
<dbReference type="AlphaFoldDB" id="A0A136LY81"/>
<dbReference type="EMBL" id="JYNZ01000003">
    <property type="protein sequence ID" value="KXK26605.1"/>
    <property type="molecule type" value="Genomic_DNA"/>
</dbReference>
<name>A0A136LY81_9BACT</name>
<protein>
    <submittedName>
        <fullName evidence="5">Putative transcriptional regulator YvhJ</fullName>
    </submittedName>
</protein>
<dbReference type="Gene3D" id="3.30.70.2390">
    <property type="match status" value="1"/>
</dbReference>
<keyword evidence="2" id="KW-0472">Membrane</keyword>
<keyword evidence="2" id="KW-1133">Transmembrane helix</keyword>
<dbReference type="PATRIC" id="fig|1617426.3.peg.608"/>
<evidence type="ECO:0000256" key="1">
    <source>
        <dbReference type="ARBA" id="ARBA00006068"/>
    </source>
</evidence>
<dbReference type="Proteomes" id="UP000070457">
    <property type="component" value="Unassembled WGS sequence"/>
</dbReference>
<dbReference type="PANTHER" id="PTHR33392">
    <property type="entry name" value="POLYISOPRENYL-TEICHOIC ACID--PEPTIDOGLYCAN TEICHOIC ACID TRANSFERASE TAGU"/>
    <property type="match status" value="1"/>
</dbReference>
<accession>A0A136LY81</accession>
<organism evidence="5 6">
    <name type="scientific">candidate division WS6 bacterium OLB20</name>
    <dbReference type="NCBI Taxonomy" id="1617426"/>
    <lineage>
        <taxon>Bacteria</taxon>
        <taxon>Candidatus Dojkabacteria</taxon>
    </lineage>
</organism>
<gene>
    <name evidence="5" type="primary">yvhJ_1</name>
    <name evidence="5" type="ORF">TR69_WS6001000611</name>
</gene>
<dbReference type="InterPro" id="IPR027381">
    <property type="entry name" value="LytR/CpsA/Psr_C"/>
</dbReference>
<feature type="transmembrane region" description="Helical" evidence="2">
    <location>
        <begin position="63"/>
        <end position="80"/>
    </location>
</feature>
<evidence type="ECO:0000313" key="5">
    <source>
        <dbReference type="EMBL" id="KXK26605.1"/>
    </source>
</evidence>
<comment type="similarity">
    <text evidence="1">Belongs to the LytR/CpsA/Psr (LCP) family.</text>
</comment>
<comment type="caution">
    <text evidence="5">The sequence shown here is derived from an EMBL/GenBank/DDBJ whole genome shotgun (WGS) entry which is preliminary data.</text>
</comment>
<evidence type="ECO:0000259" key="4">
    <source>
        <dbReference type="Pfam" id="PF13399"/>
    </source>
</evidence>
<dbReference type="STRING" id="1617426.TR69_WS6001000611"/>
<dbReference type="Gene3D" id="3.40.630.190">
    <property type="entry name" value="LCP protein"/>
    <property type="match status" value="1"/>
</dbReference>
<feature type="domain" description="Cell envelope-related transcriptional attenuator" evidence="3">
    <location>
        <begin position="127"/>
        <end position="224"/>
    </location>
</feature>
<dbReference type="Pfam" id="PF13399">
    <property type="entry name" value="LytR_C"/>
    <property type="match status" value="1"/>
</dbReference>
<evidence type="ECO:0000259" key="3">
    <source>
        <dbReference type="Pfam" id="PF03816"/>
    </source>
</evidence>
<evidence type="ECO:0000313" key="6">
    <source>
        <dbReference type="Proteomes" id="UP000070457"/>
    </source>
</evidence>
<evidence type="ECO:0000256" key="2">
    <source>
        <dbReference type="SAM" id="Phobius"/>
    </source>
</evidence>
<dbReference type="PANTHER" id="PTHR33392:SF6">
    <property type="entry name" value="POLYISOPRENYL-TEICHOIC ACID--PEPTIDOGLYCAN TEICHOIC ACID TRANSFERASE TAGU"/>
    <property type="match status" value="1"/>
</dbReference>
<keyword evidence="2" id="KW-0812">Transmembrane</keyword>